<dbReference type="EMBL" id="BMIS01000009">
    <property type="protein sequence ID" value="GGE73597.1"/>
    <property type="molecule type" value="Genomic_DNA"/>
</dbReference>
<dbReference type="AlphaFoldDB" id="A0A917AVK0"/>
<dbReference type="InterPro" id="IPR012349">
    <property type="entry name" value="Split_barrel_FMN-bd"/>
</dbReference>
<reference evidence="1" key="2">
    <citation type="submission" date="2020-09" db="EMBL/GenBank/DDBJ databases">
        <authorList>
            <person name="Sun Q."/>
            <person name="Zhou Y."/>
        </authorList>
    </citation>
    <scope>NUCLEOTIDE SEQUENCE</scope>
    <source>
        <strain evidence="1">CGMCC 1.15388</strain>
    </source>
</reference>
<evidence type="ECO:0000313" key="1">
    <source>
        <dbReference type="EMBL" id="GGE73597.1"/>
    </source>
</evidence>
<dbReference type="Gene3D" id="2.30.110.10">
    <property type="entry name" value="Electron Transport, Fmn-binding Protein, Chain A"/>
    <property type="match status" value="1"/>
</dbReference>
<accession>A0A917AVK0</accession>
<protein>
    <submittedName>
        <fullName evidence="1">Uncharacterized protein</fullName>
    </submittedName>
</protein>
<dbReference type="Proteomes" id="UP000633136">
    <property type="component" value="Unassembled WGS sequence"/>
</dbReference>
<comment type="caution">
    <text evidence="1">The sequence shown here is derived from an EMBL/GenBank/DDBJ whole genome shotgun (WGS) entry which is preliminary data.</text>
</comment>
<gene>
    <name evidence="1" type="ORF">GCM10011401_21000</name>
</gene>
<reference evidence="1" key="1">
    <citation type="journal article" date="2014" name="Int. J. Syst. Evol. Microbiol.">
        <title>Complete genome sequence of Corynebacterium casei LMG S-19264T (=DSM 44701T), isolated from a smear-ripened cheese.</title>
        <authorList>
            <consortium name="US DOE Joint Genome Institute (JGI-PGF)"/>
            <person name="Walter F."/>
            <person name="Albersmeier A."/>
            <person name="Kalinowski J."/>
            <person name="Ruckert C."/>
        </authorList>
    </citation>
    <scope>NUCLEOTIDE SEQUENCE</scope>
    <source>
        <strain evidence="1">CGMCC 1.15388</strain>
    </source>
</reference>
<dbReference type="RefSeq" id="WP_229658962.1">
    <property type="nucleotide sequence ID" value="NZ_BMIS01000009.1"/>
</dbReference>
<proteinExistence type="predicted"/>
<keyword evidence="2" id="KW-1185">Reference proteome</keyword>
<organism evidence="1 2">
    <name type="scientific">Nesterenkonia cremea</name>
    <dbReference type="NCBI Taxonomy" id="1882340"/>
    <lineage>
        <taxon>Bacteria</taxon>
        <taxon>Bacillati</taxon>
        <taxon>Actinomycetota</taxon>
        <taxon>Actinomycetes</taxon>
        <taxon>Micrococcales</taxon>
        <taxon>Micrococcaceae</taxon>
        <taxon>Nesterenkonia</taxon>
    </lineage>
</organism>
<name>A0A917AVK0_9MICC</name>
<sequence>MTPAARTGSCRAPVGFRLRVASVEAKEKMNQDKPAESVRTILRNLRGEGPYANLALTERMEGVNAEKLTG</sequence>
<evidence type="ECO:0000313" key="2">
    <source>
        <dbReference type="Proteomes" id="UP000633136"/>
    </source>
</evidence>